<dbReference type="InterPro" id="IPR006773">
    <property type="entry name" value="Rpn13/ADRM1"/>
</dbReference>
<evidence type="ECO:0000256" key="2">
    <source>
        <dbReference type="ARBA" id="ARBA00004496"/>
    </source>
</evidence>
<evidence type="ECO:0000259" key="7">
    <source>
        <dbReference type="PROSITE" id="PS51917"/>
    </source>
</evidence>
<gene>
    <name evidence="8" type="ORF">CSUI_005458</name>
</gene>
<feature type="region of interest" description="Disordered" evidence="6">
    <location>
        <begin position="1"/>
        <end position="29"/>
    </location>
</feature>
<comment type="caution">
    <text evidence="8">The sequence shown here is derived from an EMBL/GenBank/DDBJ whole genome shotgun (WGS) entry which is preliminary data.</text>
</comment>
<dbReference type="PROSITE" id="PS51917">
    <property type="entry name" value="PRU"/>
    <property type="match status" value="1"/>
</dbReference>
<keyword evidence="4" id="KW-0647">Proteasome</keyword>
<dbReference type="GO" id="GO:0008541">
    <property type="term" value="C:proteasome regulatory particle, lid subcomplex"/>
    <property type="evidence" value="ECO:0007669"/>
    <property type="project" value="TreeGrafter"/>
</dbReference>
<dbReference type="GO" id="GO:0005737">
    <property type="term" value="C:cytoplasm"/>
    <property type="evidence" value="ECO:0007669"/>
    <property type="project" value="UniProtKB-SubCell"/>
</dbReference>
<dbReference type="EMBL" id="MIGC01002646">
    <property type="protein sequence ID" value="PHJ20688.1"/>
    <property type="molecule type" value="Genomic_DNA"/>
</dbReference>
<dbReference type="RefSeq" id="XP_067922374.1">
    <property type="nucleotide sequence ID" value="XM_068065634.1"/>
</dbReference>
<dbReference type="PANTHER" id="PTHR12225">
    <property type="entry name" value="ADHESION REGULATING MOLECULE 1 110 KDA CELL MEMBRANE GLYCOPROTEIN"/>
    <property type="match status" value="1"/>
</dbReference>
<evidence type="ECO:0000256" key="4">
    <source>
        <dbReference type="ARBA" id="ARBA00022942"/>
    </source>
</evidence>
<dbReference type="PANTHER" id="PTHR12225:SF0">
    <property type="entry name" value="PROTEASOMAL UBIQUITIN RECEPTOR ADRM1"/>
    <property type="match status" value="1"/>
</dbReference>
<accession>A0A2C6KWY9</accession>
<feature type="non-terminal residue" evidence="8">
    <location>
        <position position="160"/>
    </location>
</feature>
<evidence type="ECO:0000313" key="8">
    <source>
        <dbReference type="EMBL" id="PHJ20688.1"/>
    </source>
</evidence>
<dbReference type="Proteomes" id="UP000221165">
    <property type="component" value="Unassembled WGS sequence"/>
</dbReference>
<dbReference type="InterPro" id="IPR044868">
    <property type="entry name" value="Rpn13/ADRM1_Pru"/>
</dbReference>
<keyword evidence="3" id="KW-0963">Cytoplasm</keyword>
<organism evidence="8 9">
    <name type="scientific">Cystoisospora suis</name>
    <dbReference type="NCBI Taxonomy" id="483139"/>
    <lineage>
        <taxon>Eukaryota</taxon>
        <taxon>Sar</taxon>
        <taxon>Alveolata</taxon>
        <taxon>Apicomplexa</taxon>
        <taxon>Conoidasida</taxon>
        <taxon>Coccidia</taxon>
        <taxon>Eucoccidiorida</taxon>
        <taxon>Eimeriorina</taxon>
        <taxon>Sarcocystidae</taxon>
        <taxon>Cystoisospora</taxon>
    </lineage>
</organism>
<dbReference type="Gene3D" id="2.30.29.70">
    <property type="entry name" value="Proteasomal ubiquitin receptor Rpn13/ADRM1"/>
    <property type="match status" value="1"/>
</dbReference>
<dbReference type="AlphaFoldDB" id="A0A2C6KWY9"/>
<dbReference type="VEuPathDB" id="ToxoDB:CSUI_005458"/>
<protein>
    <submittedName>
        <fullName evidence="8">Adhesion regulating molecule region protein</fullName>
    </submittedName>
</protein>
<reference evidence="8 9" key="1">
    <citation type="journal article" date="2017" name="Int. J. Parasitol.">
        <title>The genome of the protozoan parasite Cystoisospora suis and a reverse vaccinology approach to identify vaccine candidates.</title>
        <authorList>
            <person name="Palmieri N."/>
            <person name="Shrestha A."/>
            <person name="Ruttkowski B."/>
            <person name="Beck T."/>
            <person name="Vogl C."/>
            <person name="Tomley F."/>
            <person name="Blake D.P."/>
            <person name="Joachim A."/>
        </authorList>
    </citation>
    <scope>NUCLEOTIDE SEQUENCE [LARGE SCALE GENOMIC DNA]</scope>
    <source>
        <strain evidence="8 9">Wien I</strain>
    </source>
</reference>
<dbReference type="OrthoDB" id="331175at2759"/>
<feature type="domain" description="Pru" evidence="7">
    <location>
        <begin position="93"/>
        <end position="160"/>
    </location>
</feature>
<dbReference type="GO" id="GO:0070628">
    <property type="term" value="F:proteasome binding"/>
    <property type="evidence" value="ECO:0007669"/>
    <property type="project" value="TreeGrafter"/>
</dbReference>
<dbReference type="GO" id="GO:0061133">
    <property type="term" value="F:endopeptidase activator activity"/>
    <property type="evidence" value="ECO:0007669"/>
    <property type="project" value="TreeGrafter"/>
</dbReference>
<comment type="subcellular location">
    <subcellularLocation>
        <location evidence="2">Cytoplasm</location>
    </subcellularLocation>
    <subcellularLocation>
        <location evidence="1">Nucleus</location>
    </subcellularLocation>
</comment>
<dbReference type="GeneID" id="94428845"/>
<keyword evidence="9" id="KW-1185">Reference proteome</keyword>
<proteinExistence type="predicted"/>
<dbReference type="Pfam" id="PF04683">
    <property type="entry name" value="Rpn13_ADRM1_Pru"/>
    <property type="match status" value="1"/>
</dbReference>
<evidence type="ECO:0000256" key="3">
    <source>
        <dbReference type="ARBA" id="ARBA00022490"/>
    </source>
</evidence>
<evidence type="ECO:0000256" key="5">
    <source>
        <dbReference type="ARBA" id="ARBA00023242"/>
    </source>
</evidence>
<dbReference type="GO" id="GO:0005634">
    <property type="term" value="C:nucleus"/>
    <property type="evidence" value="ECO:0007669"/>
    <property type="project" value="UniProtKB-SubCell"/>
</dbReference>
<evidence type="ECO:0000256" key="1">
    <source>
        <dbReference type="ARBA" id="ARBA00004123"/>
    </source>
</evidence>
<name>A0A2C6KWY9_9APIC</name>
<evidence type="ECO:0000313" key="9">
    <source>
        <dbReference type="Proteomes" id="UP000221165"/>
    </source>
</evidence>
<sequence>MACEGPADQQNHQENCRPREMFTSDGNLQDRSSEKRWDIFRGLPFLLSSFSSFTLACLWSSPSLSLGEERNAKDEDGGLELLQHARGRPSCSSGGGGITSCRAGKCRIEGSMVSPDTRKGRLQICEGEDGLTHVQWINRENQRTEDDLIVINDAYLERVP</sequence>
<keyword evidence="5" id="KW-0539">Nucleus</keyword>
<evidence type="ECO:0000256" key="6">
    <source>
        <dbReference type="SAM" id="MobiDB-lite"/>
    </source>
</evidence>
<dbReference type="InterPro" id="IPR038633">
    <property type="entry name" value="Rpn13/ADRM1_Pru_sf"/>
</dbReference>